<dbReference type="AlphaFoldDB" id="A0A5E7J9Y6"/>
<protein>
    <submittedName>
        <fullName evidence="1">Uncharacterized protein</fullName>
    </submittedName>
</protein>
<name>A0A5E7J9Y6_PSEFL</name>
<evidence type="ECO:0000313" key="1">
    <source>
        <dbReference type="EMBL" id="VVO85738.1"/>
    </source>
</evidence>
<reference evidence="1 2" key="1">
    <citation type="submission" date="2019-09" db="EMBL/GenBank/DDBJ databases">
        <authorList>
            <person name="Chandra G."/>
            <person name="Truman W A."/>
        </authorList>
    </citation>
    <scope>NUCLEOTIDE SEQUENCE [LARGE SCALE GENOMIC DNA]</scope>
    <source>
        <strain evidence="1">PS854</strain>
    </source>
</reference>
<sequence length="175" mass="19339">MASPAICAVAEARSPPPSESNQTCIHIHGRPSGCKLLGSLSRRTVRNWRRSERGICKPHLIHHVFGVVLGAFRCLRPEQPAGHFSCGHRCDREDDGAPDAGAYCHCFQDHQHSLQFMAWMYSHGITSLSVGTVLSVLASPKYAMAAWARSSDSWAWRICQDLRCLNDRSAKALSV</sequence>
<accession>A0A5E7J9Y6</accession>
<dbReference type="EMBL" id="CABVIF010000003">
    <property type="protein sequence ID" value="VVO85738.1"/>
    <property type="molecule type" value="Genomic_DNA"/>
</dbReference>
<proteinExistence type="predicted"/>
<dbReference type="Proteomes" id="UP000327111">
    <property type="component" value="Unassembled WGS sequence"/>
</dbReference>
<gene>
    <name evidence="1" type="ORF">PS854_02035</name>
</gene>
<organism evidence="1 2">
    <name type="scientific">Pseudomonas fluorescens</name>
    <dbReference type="NCBI Taxonomy" id="294"/>
    <lineage>
        <taxon>Bacteria</taxon>
        <taxon>Pseudomonadati</taxon>
        <taxon>Pseudomonadota</taxon>
        <taxon>Gammaproteobacteria</taxon>
        <taxon>Pseudomonadales</taxon>
        <taxon>Pseudomonadaceae</taxon>
        <taxon>Pseudomonas</taxon>
    </lineage>
</organism>
<evidence type="ECO:0000313" key="2">
    <source>
        <dbReference type="Proteomes" id="UP000327111"/>
    </source>
</evidence>